<dbReference type="Proteomes" id="UP000035352">
    <property type="component" value="Chromosome"/>
</dbReference>
<name>A0A0G3BUB0_9BURK</name>
<gene>
    <name evidence="1" type="ORF">AAW51_4260</name>
</gene>
<protein>
    <submittedName>
        <fullName evidence="1">Uncharacterized protein</fullName>
    </submittedName>
</protein>
<keyword evidence="2" id="KW-1185">Reference proteome</keyword>
<dbReference type="EMBL" id="CP011371">
    <property type="protein sequence ID" value="AKJ30951.1"/>
    <property type="molecule type" value="Genomic_DNA"/>
</dbReference>
<dbReference type="AlphaFoldDB" id="A0A0G3BUB0"/>
<reference evidence="1 2" key="1">
    <citation type="submission" date="2015-05" db="EMBL/GenBank/DDBJ databases">
        <authorList>
            <person name="Tang B."/>
            <person name="Yu Y."/>
        </authorList>
    </citation>
    <scope>NUCLEOTIDE SEQUENCE [LARGE SCALE GENOMIC DNA]</scope>
    <source>
        <strain evidence="1 2">DSM 7029</strain>
    </source>
</reference>
<evidence type="ECO:0000313" key="1">
    <source>
        <dbReference type="EMBL" id="AKJ30951.1"/>
    </source>
</evidence>
<dbReference type="STRING" id="413882.AAW51_4260"/>
<organism evidence="1 2">
    <name type="scientific">Caldimonas brevitalea</name>
    <dbReference type="NCBI Taxonomy" id="413882"/>
    <lineage>
        <taxon>Bacteria</taxon>
        <taxon>Pseudomonadati</taxon>
        <taxon>Pseudomonadota</taxon>
        <taxon>Betaproteobacteria</taxon>
        <taxon>Burkholderiales</taxon>
        <taxon>Sphaerotilaceae</taxon>
        <taxon>Caldimonas</taxon>
    </lineage>
</organism>
<proteinExistence type="predicted"/>
<dbReference type="KEGG" id="pbh:AAW51_4260"/>
<sequence length="179" mass="19982">MRLDLTDKLTFWFKPTVGDVAADFVQTLADGHIAGTQPPYMLGDTACVAFTEIPLSVSAKLLQGGRDFGINYAPVGFLCDRRWLFEQGARPVIYQSEAEAELLPPSQRYRHVTLDFERGIDFTWKREWRLPQPHLKLVPQHCHPVLPSAAWLERARTLAGASAAAQALLAHAVVLDTFV</sequence>
<accession>A0A0G3BUB0</accession>
<evidence type="ECO:0000313" key="2">
    <source>
        <dbReference type="Proteomes" id="UP000035352"/>
    </source>
</evidence>